<dbReference type="Proteomes" id="UP000059074">
    <property type="component" value="Unassembled WGS sequence"/>
</dbReference>
<name>A0A109BEU5_HYPSL</name>
<reference evidence="1 2" key="1">
    <citation type="submission" date="2015-10" db="EMBL/GenBank/DDBJ databases">
        <title>Transcriptomic analysis of a linuron degrading triple-species bacterial consortium.</title>
        <authorList>
            <person name="Albers P."/>
        </authorList>
    </citation>
    <scope>NUCLEOTIDE SEQUENCE [LARGE SCALE GENOMIC DNA]</scope>
    <source>
        <strain evidence="1 2">WDL6</strain>
    </source>
</reference>
<accession>A0A109BEU5</accession>
<proteinExistence type="predicted"/>
<dbReference type="AlphaFoldDB" id="A0A109BEU5"/>
<comment type="caution">
    <text evidence="1">The sequence shown here is derived from an EMBL/GenBank/DDBJ whole genome shotgun (WGS) entry which is preliminary data.</text>
</comment>
<dbReference type="STRING" id="121290.APY04_1867"/>
<evidence type="ECO:0000313" key="2">
    <source>
        <dbReference type="Proteomes" id="UP000059074"/>
    </source>
</evidence>
<dbReference type="EMBL" id="LMTR01000063">
    <property type="protein sequence ID" value="KWT67508.1"/>
    <property type="molecule type" value="Genomic_DNA"/>
</dbReference>
<keyword evidence="2" id="KW-1185">Reference proteome</keyword>
<evidence type="ECO:0000313" key="1">
    <source>
        <dbReference type="EMBL" id="KWT67508.1"/>
    </source>
</evidence>
<dbReference type="PATRIC" id="fig|121290.4.peg.1254"/>
<dbReference type="RefSeq" id="WP_068461829.1">
    <property type="nucleotide sequence ID" value="NZ_LMTR01000063.1"/>
</dbReference>
<sequence length="70" mass="7756">MTSPEKNDPPTELSDFTFEELGIILSVKKYHALHAAGLDLGFTPEVLMRVLLCIHSAHAELERKSGEAIH</sequence>
<organism evidence="1 2">
    <name type="scientific">Hyphomicrobium sulfonivorans</name>
    <dbReference type="NCBI Taxonomy" id="121290"/>
    <lineage>
        <taxon>Bacteria</taxon>
        <taxon>Pseudomonadati</taxon>
        <taxon>Pseudomonadota</taxon>
        <taxon>Alphaproteobacteria</taxon>
        <taxon>Hyphomicrobiales</taxon>
        <taxon>Hyphomicrobiaceae</taxon>
        <taxon>Hyphomicrobium</taxon>
    </lineage>
</organism>
<protein>
    <submittedName>
        <fullName evidence="1">Uncharacterized protein</fullName>
    </submittedName>
</protein>
<gene>
    <name evidence="1" type="ORF">APY04_1867</name>
</gene>